<feature type="coiled-coil region" evidence="1">
    <location>
        <begin position="86"/>
        <end position="155"/>
    </location>
</feature>
<dbReference type="Gene3D" id="1.20.1270.60">
    <property type="entry name" value="Arfaptin homology (AH) domain/BAR domain"/>
    <property type="match status" value="1"/>
</dbReference>
<reference evidence="3" key="1">
    <citation type="submission" date="2017-02" db="UniProtKB">
        <authorList>
            <consortium name="WormBaseParasite"/>
        </authorList>
    </citation>
    <scope>IDENTIFICATION</scope>
</reference>
<organism evidence="2 3">
    <name type="scientific">Parastrongyloides trichosuri</name>
    <name type="common">Possum-specific nematode worm</name>
    <dbReference type="NCBI Taxonomy" id="131310"/>
    <lineage>
        <taxon>Eukaryota</taxon>
        <taxon>Metazoa</taxon>
        <taxon>Ecdysozoa</taxon>
        <taxon>Nematoda</taxon>
        <taxon>Chromadorea</taxon>
        <taxon>Rhabditida</taxon>
        <taxon>Tylenchina</taxon>
        <taxon>Panagrolaimomorpha</taxon>
        <taxon>Strongyloidoidea</taxon>
        <taxon>Strongyloididae</taxon>
        <taxon>Parastrongyloides</taxon>
    </lineage>
</organism>
<keyword evidence="2" id="KW-1185">Reference proteome</keyword>
<dbReference type="WBParaSite" id="PTRK_0000387900.1">
    <property type="protein sequence ID" value="PTRK_0000387900.1"/>
    <property type="gene ID" value="PTRK_0000387900"/>
</dbReference>
<keyword evidence="1" id="KW-0175">Coiled coil</keyword>
<dbReference type="STRING" id="131310.A0A0N4Z988"/>
<evidence type="ECO:0000313" key="3">
    <source>
        <dbReference type="WBParaSite" id="PTRK_0000387900.1"/>
    </source>
</evidence>
<protein>
    <submittedName>
        <fullName evidence="3">IMD domain-containing protein</fullName>
    </submittedName>
</protein>
<sequence>MTSLANNMKFLKESLDIMSKISEYAIKQSECFQKGGKSMTKWASTSNITAINDVMEKTYECYSVFSDRLVQFAKEYENSLKSFRKIDVFENIIKDAEKKLNNIIEEEKKKEKEIKKYNKSSKSLFKTKARKHVDLSNMENDLKKIRNKKDIARNELTKLIPEMEVNKMFIFREGMGRMADAWKNLAIDMVSIFSCKQELVENVPAVTTMDASKVKYEGKEQTELIVNDFKGKLKASKSCTDNFITTNKKNKFDESTLVPSAPECELNFINNKQNLFSYKSEFNCSETGNFIMEQSTLLVKRPSIEKRSRFRVYPTMKKNVSNLTIDYSSTNTLR</sequence>
<name>A0A0N4Z988_PARTI</name>
<dbReference type="Proteomes" id="UP000038045">
    <property type="component" value="Unplaced"/>
</dbReference>
<evidence type="ECO:0000256" key="1">
    <source>
        <dbReference type="SAM" id="Coils"/>
    </source>
</evidence>
<dbReference type="InterPro" id="IPR027267">
    <property type="entry name" value="AH/BAR_dom_sf"/>
</dbReference>
<dbReference type="AlphaFoldDB" id="A0A0N4Z988"/>
<proteinExistence type="predicted"/>
<evidence type="ECO:0000313" key="2">
    <source>
        <dbReference type="Proteomes" id="UP000038045"/>
    </source>
</evidence>
<accession>A0A0N4Z988</accession>